<sequence length="76" mass="8167">MKVAPHLWVQRRTSGPDRTEAENGIAGAAADYLAALGRESHHRVGVRATVEILAFNLVASGPYDRSGATRPCVVRI</sequence>
<gene>
    <name evidence="1" type="ORF">C5746_41685</name>
</gene>
<name>A0A2Z5JS97_STRAR</name>
<accession>A0A2Z5JS97</accession>
<proteinExistence type="predicted"/>
<dbReference type="KEGG" id="sata:C5746_41685"/>
<dbReference type="EMBL" id="CP027306">
    <property type="protein sequence ID" value="AXE82285.1"/>
    <property type="molecule type" value="Genomic_DNA"/>
</dbReference>
<reference evidence="1 2" key="1">
    <citation type="journal article" date="2018" name="Front. Microbiol.">
        <title>Genome Sequencing of Streptomyces atratus SCSIOZH16 and Activation Production of Nocardamine via Metabolic Engineering.</title>
        <authorList>
            <person name="Li Y."/>
            <person name="Zhang C."/>
            <person name="Liu C."/>
            <person name="Ju J."/>
            <person name="Ma J."/>
        </authorList>
    </citation>
    <scope>NUCLEOTIDE SEQUENCE [LARGE SCALE GENOMIC DNA]</scope>
    <source>
        <strain evidence="1 2">SCSIO_ZH16</strain>
    </source>
</reference>
<protein>
    <submittedName>
        <fullName evidence="1">Uncharacterized protein</fullName>
    </submittedName>
</protein>
<dbReference type="Proteomes" id="UP000252698">
    <property type="component" value="Chromosome"/>
</dbReference>
<evidence type="ECO:0000313" key="1">
    <source>
        <dbReference type="EMBL" id="AXE82285.1"/>
    </source>
</evidence>
<evidence type="ECO:0000313" key="2">
    <source>
        <dbReference type="Proteomes" id="UP000252698"/>
    </source>
</evidence>
<dbReference type="AlphaFoldDB" id="A0A2Z5JS97"/>
<organism evidence="1 2">
    <name type="scientific">Streptomyces atratus</name>
    <dbReference type="NCBI Taxonomy" id="1893"/>
    <lineage>
        <taxon>Bacteria</taxon>
        <taxon>Bacillati</taxon>
        <taxon>Actinomycetota</taxon>
        <taxon>Actinomycetes</taxon>
        <taxon>Kitasatosporales</taxon>
        <taxon>Streptomycetaceae</taxon>
        <taxon>Streptomyces</taxon>
    </lineage>
</organism>